<evidence type="ECO:0000313" key="2">
    <source>
        <dbReference type="Proteomes" id="UP001060085"/>
    </source>
</evidence>
<gene>
    <name evidence="1" type="ORF">M9H77_05509</name>
</gene>
<protein>
    <submittedName>
        <fullName evidence="1">Uncharacterized protein</fullName>
    </submittedName>
</protein>
<sequence length="116" mass="12370">MASSMISSAAVATTRSSPTQANMVASFTGLKSATAFPVTKKSADITSLASNGGRIQCMQAGTDLVKAPEQLAKEIDYLLRSRWIPCLEFELEHRFVTVKTQGHQDTMTGDIGLCGS</sequence>
<comment type="caution">
    <text evidence="1">The sequence shown here is derived from an EMBL/GenBank/DDBJ whole genome shotgun (WGS) entry which is preliminary data.</text>
</comment>
<keyword evidence="2" id="KW-1185">Reference proteome</keyword>
<name>A0ACC0CHR2_CATRO</name>
<accession>A0ACC0CHR2</accession>
<organism evidence="1 2">
    <name type="scientific">Catharanthus roseus</name>
    <name type="common">Madagascar periwinkle</name>
    <name type="synonym">Vinca rosea</name>
    <dbReference type="NCBI Taxonomy" id="4058"/>
    <lineage>
        <taxon>Eukaryota</taxon>
        <taxon>Viridiplantae</taxon>
        <taxon>Streptophyta</taxon>
        <taxon>Embryophyta</taxon>
        <taxon>Tracheophyta</taxon>
        <taxon>Spermatophyta</taxon>
        <taxon>Magnoliopsida</taxon>
        <taxon>eudicotyledons</taxon>
        <taxon>Gunneridae</taxon>
        <taxon>Pentapetalae</taxon>
        <taxon>asterids</taxon>
        <taxon>lamiids</taxon>
        <taxon>Gentianales</taxon>
        <taxon>Apocynaceae</taxon>
        <taxon>Rauvolfioideae</taxon>
        <taxon>Vinceae</taxon>
        <taxon>Catharanthinae</taxon>
        <taxon>Catharanthus</taxon>
    </lineage>
</organism>
<dbReference type="Proteomes" id="UP001060085">
    <property type="component" value="Linkage Group LG01"/>
</dbReference>
<dbReference type="EMBL" id="CM044701">
    <property type="protein sequence ID" value="KAI5684281.1"/>
    <property type="molecule type" value="Genomic_DNA"/>
</dbReference>
<reference evidence="2" key="1">
    <citation type="journal article" date="2023" name="Nat. Plants">
        <title>Single-cell RNA sequencing provides a high-resolution roadmap for understanding the multicellular compartmentation of specialized metabolism.</title>
        <authorList>
            <person name="Sun S."/>
            <person name="Shen X."/>
            <person name="Li Y."/>
            <person name="Li Y."/>
            <person name="Wang S."/>
            <person name="Li R."/>
            <person name="Zhang H."/>
            <person name="Shen G."/>
            <person name="Guo B."/>
            <person name="Wei J."/>
            <person name="Xu J."/>
            <person name="St-Pierre B."/>
            <person name="Chen S."/>
            <person name="Sun C."/>
        </authorList>
    </citation>
    <scope>NUCLEOTIDE SEQUENCE [LARGE SCALE GENOMIC DNA]</scope>
</reference>
<evidence type="ECO:0000313" key="1">
    <source>
        <dbReference type="EMBL" id="KAI5684281.1"/>
    </source>
</evidence>
<proteinExistence type="predicted"/>